<keyword evidence="2" id="KW-0472">Membrane</keyword>
<keyword evidence="2" id="KW-0812">Transmembrane</keyword>
<dbReference type="Proteomes" id="UP000515154">
    <property type="component" value="Linkage group LG1"/>
</dbReference>
<name>A0A6P7SDL0_9MOLL</name>
<gene>
    <name evidence="4" type="primary">LOC115211733</name>
</gene>
<evidence type="ECO:0000313" key="4">
    <source>
        <dbReference type="RefSeq" id="XP_029636250.1"/>
    </source>
</evidence>
<dbReference type="RefSeq" id="XP_029636250.1">
    <property type="nucleotide sequence ID" value="XM_029780390.2"/>
</dbReference>
<evidence type="ECO:0000256" key="1">
    <source>
        <dbReference type="SAM" id="MobiDB-lite"/>
    </source>
</evidence>
<proteinExistence type="predicted"/>
<sequence>MANSAEDNPWSKLQIIPILSFIMNTHNNSRRTTDAPRGTFCEHHKRCKNGSCVSDLSLCHDGEDNVNTILVMIIIGLAIVIFLTIVYCLQQRGRHRAQTTSDSQMEVNSSADVESDNLSLYQPPPPYEEVISTNRYPMTPERQRMQSFSVNVPVTPPPNYETALNILARSQEIVNTKPSLSSSPSHPDSMRRCRSEDILSPQHLRDNLPPFTFIPQLISNTNYNNNNSTSSSNR</sequence>
<feature type="region of interest" description="Disordered" evidence="1">
    <location>
        <begin position="97"/>
        <end position="124"/>
    </location>
</feature>
<dbReference type="AlphaFoldDB" id="A0A6P7SDL0"/>
<protein>
    <submittedName>
        <fullName evidence="4">Uncharacterized protein LOC115211733 isoform X1</fullName>
    </submittedName>
</protein>
<reference evidence="4" key="1">
    <citation type="submission" date="2025-08" db="UniProtKB">
        <authorList>
            <consortium name="RefSeq"/>
        </authorList>
    </citation>
    <scope>IDENTIFICATION</scope>
</reference>
<keyword evidence="2" id="KW-1133">Transmembrane helix</keyword>
<keyword evidence="3" id="KW-1185">Reference proteome</keyword>
<accession>A0A6P7SDL0</accession>
<evidence type="ECO:0000256" key="2">
    <source>
        <dbReference type="SAM" id="Phobius"/>
    </source>
</evidence>
<dbReference type="KEGG" id="osn:115211733"/>
<organism evidence="3 4">
    <name type="scientific">Octopus sinensis</name>
    <name type="common">East Asian common octopus</name>
    <dbReference type="NCBI Taxonomy" id="2607531"/>
    <lineage>
        <taxon>Eukaryota</taxon>
        <taxon>Metazoa</taxon>
        <taxon>Spiralia</taxon>
        <taxon>Lophotrochozoa</taxon>
        <taxon>Mollusca</taxon>
        <taxon>Cephalopoda</taxon>
        <taxon>Coleoidea</taxon>
        <taxon>Octopodiformes</taxon>
        <taxon>Octopoda</taxon>
        <taxon>Incirrata</taxon>
        <taxon>Octopodidae</taxon>
        <taxon>Octopus</taxon>
    </lineage>
</organism>
<evidence type="ECO:0000313" key="3">
    <source>
        <dbReference type="Proteomes" id="UP000515154"/>
    </source>
</evidence>
<feature type="transmembrane region" description="Helical" evidence="2">
    <location>
        <begin position="69"/>
        <end position="89"/>
    </location>
</feature>
<feature type="compositionally biased region" description="Polar residues" evidence="1">
    <location>
        <begin position="98"/>
        <end position="120"/>
    </location>
</feature>